<feature type="domain" description="Peptidase S1" evidence="6">
    <location>
        <begin position="347"/>
        <end position="573"/>
    </location>
</feature>
<dbReference type="GO" id="GO:0006508">
    <property type="term" value="P:proteolysis"/>
    <property type="evidence" value="ECO:0007669"/>
    <property type="project" value="UniProtKB-KW"/>
</dbReference>
<dbReference type="Proteomes" id="UP000808372">
    <property type="component" value="Chromosome 22"/>
</dbReference>
<feature type="region of interest" description="Disordered" evidence="3">
    <location>
        <begin position="300"/>
        <end position="323"/>
    </location>
</feature>
<dbReference type="InterPro" id="IPR043504">
    <property type="entry name" value="Peptidase_S1_PA_chymotrypsin"/>
</dbReference>
<dbReference type="InterPro" id="IPR001254">
    <property type="entry name" value="Trypsin_dom"/>
</dbReference>
<dbReference type="FunFam" id="2.40.10.10:FF:000057">
    <property type="entry name" value="Zgc:100868"/>
    <property type="match status" value="1"/>
</dbReference>
<evidence type="ECO:0000256" key="3">
    <source>
        <dbReference type="SAM" id="MobiDB-lite"/>
    </source>
</evidence>
<dbReference type="GeneID" id="120017675"/>
<feature type="transmembrane region" description="Helical" evidence="4">
    <location>
        <begin position="595"/>
        <end position="613"/>
    </location>
</feature>
<gene>
    <name evidence="8" type="primary">LOC120017675</name>
</gene>
<evidence type="ECO:0000256" key="4">
    <source>
        <dbReference type="SAM" id="Phobius"/>
    </source>
</evidence>
<dbReference type="AlphaFoldDB" id="A0A8U0TIF2"/>
<evidence type="ECO:0000256" key="5">
    <source>
        <dbReference type="SAM" id="SignalP"/>
    </source>
</evidence>
<dbReference type="CDD" id="cd00190">
    <property type="entry name" value="Tryp_SPc"/>
    <property type="match status" value="2"/>
</dbReference>
<evidence type="ECO:0000313" key="8">
    <source>
        <dbReference type="RefSeq" id="XP_038816524.1"/>
    </source>
</evidence>
<dbReference type="PROSITE" id="PS00135">
    <property type="entry name" value="TRYPSIN_SER"/>
    <property type="match status" value="1"/>
</dbReference>
<reference evidence="8" key="1">
    <citation type="submission" date="2025-08" db="UniProtKB">
        <authorList>
            <consortium name="RefSeq"/>
        </authorList>
    </citation>
    <scope>IDENTIFICATION</scope>
    <source>
        <tissue evidence="8">White muscle</tissue>
    </source>
</reference>
<dbReference type="PROSITE" id="PS50240">
    <property type="entry name" value="TRYPSIN_DOM"/>
    <property type="match status" value="2"/>
</dbReference>
<feature type="signal peptide" evidence="5">
    <location>
        <begin position="1"/>
        <end position="22"/>
    </location>
</feature>
<dbReference type="RefSeq" id="XP_038816524.1">
    <property type="nucleotide sequence ID" value="XM_038960596.1"/>
</dbReference>
<dbReference type="PANTHER" id="PTHR24253:SF171">
    <property type="entry name" value="SERINE PROTEASE 56-LIKE"/>
    <property type="match status" value="1"/>
</dbReference>
<keyword evidence="2" id="KW-0645">Protease</keyword>
<protein>
    <submittedName>
        <fullName evidence="8">Transmembrane protease serine 9-like</fullName>
    </submittedName>
</protein>
<proteinExistence type="predicted"/>
<feature type="domain" description="Peptidase S1" evidence="6">
    <location>
        <begin position="36"/>
        <end position="269"/>
    </location>
</feature>
<keyword evidence="2" id="KW-0720">Serine protease</keyword>
<name>A0A8U0TIF2_SALNM</name>
<keyword evidence="5" id="KW-0732">Signal</keyword>
<dbReference type="PROSITE" id="PS00134">
    <property type="entry name" value="TRYPSIN_HIS"/>
    <property type="match status" value="1"/>
</dbReference>
<dbReference type="Gene3D" id="2.40.10.10">
    <property type="entry name" value="Trypsin-like serine proteases"/>
    <property type="match status" value="2"/>
</dbReference>
<dbReference type="SUPFAM" id="SSF50494">
    <property type="entry name" value="Trypsin-like serine proteases"/>
    <property type="match status" value="2"/>
</dbReference>
<evidence type="ECO:0000313" key="7">
    <source>
        <dbReference type="Proteomes" id="UP000808372"/>
    </source>
</evidence>
<dbReference type="InterPro" id="IPR001314">
    <property type="entry name" value="Peptidase_S1A"/>
</dbReference>
<dbReference type="InterPro" id="IPR009003">
    <property type="entry name" value="Peptidase_S1_PA"/>
</dbReference>
<evidence type="ECO:0000256" key="1">
    <source>
        <dbReference type="ARBA" id="ARBA00023157"/>
    </source>
</evidence>
<keyword evidence="1" id="KW-1015">Disulfide bond</keyword>
<feature type="compositionally biased region" description="Low complexity" evidence="3">
    <location>
        <begin position="301"/>
        <end position="323"/>
    </location>
</feature>
<keyword evidence="7" id="KW-1185">Reference proteome</keyword>
<dbReference type="GO" id="GO:0004252">
    <property type="term" value="F:serine-type endopeptidase activity"/>
    <property type="evidence" value="ECO:0007669"/>
    <property type="project" value="InterPro"/>
</dbReference>
<dbReference type="FunFam" id="2.40.10.10:FF:000068">
    <property type="entry name" value="transmembrane protease serine 2"/>
    <property type="match status" value="1"/>
</dbReference>
<evidence type="ECO:0000259" key="6">
    <source>
        <dbReference type="PROSITE" id="PS50240"/>
    </source>
</evidence>
<dbReference type="SMART" id="SM00020">
    <property type="entry name" value="Tryp_SPc"/>
    <property type="match status" value="2"/>
</dbReference>
<dbReference type="PANTHER" id="PTHR24253">
    <property type="entry name" value="TRANSMEMBRANE PROTEASE SERINE"/>
    <property type="match status" value="1"/>
</dbReference>
<keyword evidence="4" id="KW-1133">Transmembrane helix</keyword>
<keyword evidence="4" id="KW-0812">Transmembrane</keyword>
<feature type="chain" id="PRO_5035855055" evidence="5">
    <location>
        <begin position="23"/>
        <end position="616"/>
    </location>
</feature>
<keyword evidence="2" id="KW-0378">Hydrolase</keyword>
<dbReference type="Pfam" id="PF00089">
    <property type="entry name" value="Trypsin"/>
    <property type="match status" value="2"/>
</dbReference>
<evidence type="ECO:0000256" key="2">
    <source>
        <dbReference type="RuleBase" id="RU363034"/>
    </source>
</evidence>
<dbReference type="OrthoDB" id="10002959at2759"/>
<dbReference type="PRINTS" id="PR00722">
    <property type="entry name" value="CHYMOTRYPSIN"/>
</dbReference>
<sequence>MSVKKWVCLLTVASLLIQESYCQLDVCGTTSFNNKIVGGEDAPAGSWPWQASVHQFGSHFCGGSLINKEWVMSAAHCFSGSSPNDWNIILGRQNQEGSNPNEVSRTVAQIVLHPVYDSDTSDNDIALLRLTSPVNFTKYIRPVCLAASDSFYHNGTDSWVTGWGKINEGKSLPSPQALQEVEVPVVGNRQCNCLNRVGSVTDNMLCAGVLTGGKDSCQGDSGGPMVTKQNSVWIQSGVVSWGFGCARPNLPGVYTRVSRYQPWINSKITTDKPGFVQFTSSGVDTDSSYTCPGLPPPATTVPPSTGPATNVPTKQQLKTTTTKAPDIAVISTEKEGRVCGRAPMSPCLGSKSCYVAEETWPWMVSLHRNGIHICGGTLITEEFVLSAAQCFPGSHLNPDEWTVFLGEQQQKGSDVFEASLGIVKITLTNLTGTNIALLQLENFVNFSSCLQPICVDLSNDGSFPPGTLCWVTGWGNQDKGRVNGTTGTGLREQQANVRSCGNISSTENICTAALNLEQGDVGGPLMCKSGLAWFQAGVITMNKDENDTNLRATEMHVFPKTSRFVSFFNKMIRDSPTPETTTVPNNTGNAAPSSLSLSLLFYFFLPILAMVLLSGW</sequence>
<organism evidence="7 8">
    <name type="scientific">Salvelinus namaycush</name>
    <name type="common">Lake trout</name>
    <name type="synonym">Salmo namaycush</name>
    <dbReference type="NCBI Taxonomy" id="8040"/>
    <lineage>
        <taxon>Eukaryota</taxon>
        <taxon>Metazoa</taxon>
        <taxon>Chordata</taxon>
        <taxon>Craniata</taxon>
        <taxon>Vertebrata</taxon>
        <taxon>Euteleostomi</taxon>
        <taxon>Actinopterygii</taxon>
        <taxon>Neopterygii</taxon>
        <taxon>Teleostei</taxon>
        <taxon>Protacanthopterygii</taxon>
        <taxon>Salmoniformes</taxon>
        <taxon>Salmonidae</taxon>
        <taxon>Salmoninae</taxon>
        <taxon>Salvelinus</taxon>
    </lineage>
</organism>
<keyword evidence="4" id="KW-0472">Membrane</keyword>
<dbReference type="KEGG" id="snh:120017675"/>
<dbReference type="InterPro" id="IPR018114">
    <property type="entry name" value="TRYPSIN_HIS"/>
</dbReference>
<accession>A0A8U0TIF2</accession>
<dbReference type="InterPro" id="IPR033116">
    <property type="entry name" value="TRYPSIN_SER"/>
</dbReference>